<dbReference type="GO" id="GO:0008017">
    <property type="term" value="F:microtubule binding"/>
    <property type="evidence" value="ECO:0007669"/>
    <property type="project" value="TreeGrafter"/>
</dbReference>
<dbReference type="PANTHER" id="PTHR12509:SF9">
    <property type="entry name" value="SPERM FLAGELLAR PROTEIN 1 ISOFORM X1"/>
    <property type="match status" value="1"/>
</dbReference>
<sequence>MITTAGRREKWQMKHFLTKCRIAEVVKHFLPKLVDIHNYFPANSTQQKLSNWQILNRQVFSKLRYHIPEDMLTKLIKSSPGIIETVLCMLRQKIEEELNSVQQMEHYSTGADKSFLDYAPPNMHQSQVEMWYNSQNQRSFCEQYSHLDPEIRLLLEEKEQALFALRETVGILQMKVQRLEHLVQLKDLRIEDLTRHLKKHKSQTTVM</sequence>
<dbReference type="InterPro" id="IPR052111">
    <property type="entry name" value="Spermatogenesis_Ciliary_MAP"/>
</dbReference>
<dbReference type="GO" id="GO:0005930">
    <property type="term" value="C:axoneme"/>
    <property type="evidence" value="ECO:0007669"/>
    <property type="project" value="TreeGrafter"/>
</dbReference>
<dbReference type="STRING" id="75743.A0A401PCP7"/>
<accession>A0A401PCP7</accession>
<proteinExistence type="predicted"/>
<name>A0A401PCP7_SCYTO</name>
<feature type="domain" description="CH-like" evidence="1">
    <location>
        <begin position="20"/>
        <end position="91"/>
    </location>
</feature>
<dbReference type="FunFam" id="1.10.418.10:FF:000059">
    <property type="entry name" value="RIKEN cDNA 6430531B16 gene"/>
    <property type="match status" value="1"/>
</dbReference>
<dbReference type="InterPro" id="IPR036872">
    <property type="entry name" value="CH_dom_sf"/>
</dbReference>
<organism evidence="2 3">
    <name type="scientific">Scyliorhinus torazame</name>
    <name type="common">Cloudy catshark</name>
    <name type="synonym">Catulus torazame</name>
    <dbReference type="NCBI Taxonomy" id="75743"/>
    <lineage>
        <taxon>Eukaryota</taxon>
        <taxon>Metazoa</taxon>
        <taxon>Chordata</taxon>
        <taxon>Craniata</taxon>
        <taxon>Vertebrata</taxon>
        <taxon>Chondrichthyes</taxon>
        <taxon>Elasmobranchii</taxon>
        <taxon>Galeomorphii</taxon>
        <taxon>Galeoidea</taxon>
        <taxon>Carcharhiniformes</taxon>
        <taxon>Scyliorhinidae</taxon>
        <taxon>Scyliorhinus</taxon>
    </lineage>
</organism>
<evidence type="ECO:0000259" key="1">
    <source>
        <dbReference type="Pfam" id="PF06294"/>
    </source>
</evidence>
<evidence type="ECO:0000313" key="2">
    <source>
        <dbReference type="EMBL" id="GCB70900.1"/>
    </source>
</evidence>
<dbReference type="Proteomes" id="UP000288216">
    <property type="component" value="Unassembled WGS sequence"/>
</dbReference>
<reference evidence="2 3" key="1">
    <citation type="journal article" date="2018" name="Nat. Ecol. Evol.">
        <title>Shark genomes provide insights into elasmobranch evolution and the origin of vertebrates.</title>
        <authorList>
            <person name="Hara Y"/>
            <person name="Yamaguchi K"/>
            <person name="Onimaru K"/>
            <person name="Kadota M"/>
            <person name="Koyanagi M"/>
            <person name="Keeley SD"/>
            <person name="Tatsumi K"/>
            <person name="Tanaka K"/>
            <person name="Motone F"/>
            <person name="Kageyama Y"/>
            <person name="Nozu R"/>
            <person name="Adachi N"/>
            <person name="Nishimura O"/>
            <person name="Nakagawa R"/>
            <person name="Tanegashima C"/>
            <person name="Kiyatake I"/>
            <person name="Matsumoto R"/>
            <person name="Murakumo K"/>
            <person name="Nishida K"/>
            <person name="Terakita A"/>
            <person name="Kuratani S"/>
            <person name="Sato K"/>
            <person name="Hyodo S Kuraku.S."/>
        </authorList>
    </citation>
    <scope>NUCLEOTIDE SEQUENCE [LARGE SCALE GENOMIC DNA]</scope>
</reference>
<keyword evidence="3" id="KW-1185">Reference proteome</keyword>
<gene>
    <name evidence="2" type="ORF">scyTo_0008712</name>
</gene>
<dbReference type="AlphaFoldDB" id="A0A401PCP7"/>
<dbReference type="GO" id="GO:0051493">
    <property type="term" value="P:regulation of cytoskeleton organization"/>
    <property type="evidence" value="ECO:0007669"/>
    <property type="project" value="TreeGrafter"/>
</dbReference>
<protein>
    <recommendedName>
        <fullName evidence="1">CH-like domain-containing protein</fullName>
    </recommendedName>
</protein>
<dbReference type="Pfam" id="PF06294">
    <property type="entry name" value="CH_2"/>
    <property type="match status" value="1"/>
</dbReference>
<comment type="caution">
    <text evidence="2">The sequence shown here is derived from an EMBL/GenBank/DDBJ whole genome shotgun (WGS) entry which is preliminary data.</text>
</comment>
<dbReference type="EMBL" id="BFAA01003383">
    <property type="protein sequence ID" value="GCB70900.1"/>
    <property type="molecule type" value="Genomic_DNA"/>
</dbReference>
<dbReference type="Gene3D" id="1.10.418.10">
    <property type="entry name" value="Calponin-like domain"/>
    <property type="match status" value="1"/>
</dbReference>
<dbReference type="InterPro" id="IPR010441">
    <property type="entry name" value="CH_2"/>
</dbReference>
<evidence type="ECO:0000313" key="3">
    <source>
        <dbReference type="Proteomes" id="UP000288216"/>
    </source>
</evidence>
<dbReference type="OrthoDB" id="193300at2759"/>
<dbReference type="OMA" id="TNIVECK"/>
<dbReference type="PANTHER" id="PTHR12509">
    <property type="entry name" value="SPERMATOGENESIS-ASSOCIATED 4-RELATED"/>
    <property type="match status" value="1"/>
</dbReference>